<accession>A0A5C1QEQ2</accession>
<dbReference type="Pfam" id="PF16921">
    <property type="entry name" value="Tex_YqgF"/>
    <property type="match status" value="1"/>
</dbReference>
<dbReference type="SUPFAM" id="SSF158832">
    <property type="entry name" value="Tex N-terminal region-like"/>
    <property type="match status" value="1"/>
</dbReference>
<dbReference type="InterPro" id="IPR010994">
    <property type="entry name" value="RuvA_2-like"/>
</dbReference>
<dbReference type="InterPro" id="IPR012340">
    <property type="entry name" value="NA-bd_OB-fold"/>
</dbReference>
<dbReference type="SMART" id="SM00316">
    <property type="entry name" value="S1"/>
    <property type="match status" value="1"/>
</dbReference>
<proteinExistence type="predicted"/>
<dbReference type="RefSeq" id="WP_149569285.1">
    <property type="nucleotide sequence ID" value="NZ_CP035807.1"/>
</dbReference>
<dbReference type="FunFam" id="2.40.50.140:FF:000051">
    <property type="entry name" value="RNA-binding transcriptional accessory protein"/>
    <property type="match status" value="1"/>
</dbReference>
<protein>
    <submittedName>
        <fullName evidence="2">RNA-binding transcriptional accessory protein</fullName>
    </submittedName>
</protein>
<dbReference type="FunFam" id="3.30.420.140:FF:000001">
    <property type="entry name" value="RNA-binding transcriptional accessory protein"/>
    <property type="match status" value="1"/>
</dbReference>
<reference evidence="2 3" key="2">
    <citation type="submission" date="2019-09" db="EMBL/GenBank/DDBJ databases">
        <title>Complete Genome Sequence and Methylome Analysis of free living Spirochaetas.</title>
        <authorList>
            <person name="Leshcheva N."/>
            <person name="Mikheeva N."/>
        </authorList>
    </citation>
    <scope>NUCLEOTIDE SEQUENCE [LARGE SCALE GENOMIC DNA]</scope>
    <source>
        <strain evidence="2 3">P</strain>
    </source>
</reference>
<dbReference type="InterPro" id="IPR012337">
    <property type="entry name" value="RNaseH-like_sf"/>
</dbReference>
<dbReference type="InterPro" id="IPR023319">
    <property type="entry name" value="Tex-like_HTH_dom_sf"/>
</dbReference>
<dbReference type="Gene3D" id="3.30.420.140">
    <property type="entry name" value="YqgF/RNase H-like domain"/>
    <property type="match status" value="1"/>
</dbReference>
<dbReference type="SUPFAM" id="SSF50249">
    <property type="entry name" value="Nucleic acid-binding proteins"/>
    <property type="match status" value="1"/>
</dbReference>
<dbReference type="InterPro" id="IPR050437">
    <property type="entry name" value="Ribos_protein_bS1-like"/>
</dbReference>
<dbReference type="GO" id="GO:0006412">
    <property type="term" value="P:translation"/>
    <property type="evidence" value="ECO:0007669"/>
    <property type="project" value="TreeGrafter"/>
</dbReference>
<dbReference type="InterPro" id="IPR006641">
    <property type="entry name" value="YqgF/RNaseH-like_dom"/>
</dbReference>
<dbReference type="Pfam" id="PF12836">
    <property type="entry name" value="HHH_3"/>
    <property type="match status" value="1"/>
</dbReference>
<evidence type="ECO:0000259" key="1">
    <source>
        <dbReference type="PROSITE" id="PS50126"/>
    </source>
</evidence>
<dbReference type="Gene3D" id="1.10.10.650">
    <property type="entry name" value="RuvA domain 2-like"/>
    <property type="match status" value="1"/>
</dbReference>
<feature type="domain" description="S1 motif" evidence="1">
    <location>
        <begin position="628"/>
        <end position="697"/>
    </location>
</feature>
<keyword evidence="3" id="KW-1185">Reference proteome</keyword>
<dbReference type="CDD" id="cd05685">
    <property type="entry name" value="S1_Tex"/>
    <property type="match status" value="1"/>
</dbReference>
<dbReference type="SUPFAM" id="SSF53098">
    <property type="entry name" value="Ribonuclease H-like"/>
    <property type="match status" value="1"/>
</dbReference>
<dbReference type="GO" id="GO:0005737">
    <property type="term" value="C:cytoplasm"/>
    <property type="evidence" value="ECO:0007669"/>
    <property type="project" value="UniProtKB-ARBA"/>
</dbReference>
<dbReference type="PANTHER" id="PTHR10724">
    <property type="entry name" value="30S RIBOSOMAL PROTEIN S1"/>
    <property type="match status" value="1"/>
</dbReference>
<dbReference type="EMBL" id="CP035807">
    <property type="protein sequence ID" value="QEN06051.1"/>
    <property type="molecule type" value="Genomic_DNA"/>
</dbReference>
<dbReference type="Pfam" id="PF17674">
    <property type="entry name" value="HHH_9"/>
    <property type="match status" value="1"/>
</dbReference>
<dbReference type="InterPro" id="IPR032639">
    <property type="entry name" value="Tex_YqgF"/>
</dbReference>
<organism evidence="2 3">
    <name type="scientific">Thiospirochaeta perfilievii</name>
    <dbReference type="NCBI Taxonomy" id="252967"/>
    <lineage>
        <taxon>Bacteria</taxon>
        <taxon>Pseudomonadati</taxon>
        <taxon>Spirochaetota</taxon>
        <taxon>Spirochaetia</taxon>
        <taxon>Spirochaetales</taxon>
        <taxon>Spirochaetaceae</taxon>
        <taxon>Thiospirochaeta</taxon>
    </lineage>
</organism>
<reference evidence="2 3" key="1">
    <citation type="submission" date="2019-02" db="EMBL/GenBank/DDBJ databases">
        <authorList>
            <person name="Fomenkov A."/>
            <person name="Dubinina G."/>
            <person name="Grabovich M."/>
            <person name="Vincze T."/>
            <person name="Roberts R.J."/>
        </authorList>
    </citation>
    <scope>NUCLEOTIDE SEQUENCE [LARGE SCALE GENOMIC DNA]</scope>
    <source>
        <strain evidence="2 3">P</strain>
    </source>
</reference>
<dbReference type="InterPro" id="IPR044146">
    <property type="entry name" value="S1_Tex"/>
</dbReference>
<dbReference type="Pfam" id="PF00575">
    <property type="entry name" value="S1"/>
    <property type="match status" value="1"/>
</dbReference>
<dbReference type="InterPro" id="IPR003029">
    <property type="entry name" value="S1_domain"/>
</dbReference>
<dbReference type="PROSITE" id="PS50126">
    <property type="entry name" value="S1"/>
    <property type="match status" value="1"/>
</dbReference>
<dbReference type="InterPro" id="IPR041692">
    <property type="entry name" value="HHH_9"/>
</dbReference>
<dbReference type="Gene3D" id="1.10.150.310">
    <property type="entry name" value="Tex RuvX-like domain-like"/>
    <property type="match status" value="1"/>
</dbReference>
<dbReference type="Proteomes" id="UP000323824">
    <property type="component" value="Chromosome"/>
</dbReference>
<dbReference type="OrthoDB" id="9804714at2"/>
<dbReference type="Pfam" id="PF09371">
    <property type="entry name" value="Tex_N"/>
    <property type="match status" value="1"/>
</dbReference>
<evidence type="ECO:0000313" key="2">
    <source>
        <dbReference type="EMBL" id="QEN06051.1"/>
    </source>
</evidence>
<evidence type="ECO:0000313" key="3">
    <source>
        <dbReference type="Proteomes" id="UP000323824"/>
    </source>
</evidence>
<dbReference type="SMART" id="SM00732">
    <property type="entry name" value="YqgFc"/>
    <property type="match status" value="1"/>
</dbReference>
<dbReference type="InterPro" id="IPR018974">
    <property type="entry name" value="Tex-like_N"/>
</dbReference>
<dbReference type="Gene3D" id="1.10.3500.10">
    <property type="entry name" value="Tex N-terminal region-like"/>
    <property type="match status" value="1"/>
</dbReference>
<dbReference type="SUPFAM" id="SSF47781">
    <property type="entry name" value="RuvA domain 2-like"/>
    <property type="match status" value="2"/>
</dbReference>
<dbReference type="PANTHER" id="PTHR10724:SF10">
    <property type="entry name" value="S1 RNA-BINDING DOMAIN-CONTAINING PROTEIN 1"/>
    <property type="match status" value="1"/>
</dbReference>
<gene>
    <name evidence="2" type="ORF">EW093_15590</name>
</gene>
<dbReference type="GO" id="GO:0003729">
    <property type="term" value="F:mRNA binding"/>
    <property type="evidence" value="ECO:0007669"/>
    <property type="project" value="UniProtKB-ARBA"/>
</dbReference>
<dbReference type="KEGG" id="sper:EW093_15590"/>
<dbReference type="GO" id="GO:0006139">
    <property type="term" value="P:nucleobase-containing compound metabolic process"/>
    <property type="evidence" value="ECO:0007669"/>
    <property type="project" value="InterPro"/>
</dbReference>
<dbReference type="Gene3D" id="2.40.50.140">
    <property type="entry name" value="Nucleic acid-binding proteins"/>
    <property type="match status" value="1"/>
</dbReference>
<name>A0A5C1QEQ2_9SPIO</name>
<dbReference type="InterPro" id="IPR037027">
    <property type="entry name" value="YqgF/RNaseH-like_dom_sf"/>
</dbReference>
<sequence>MNLYLQIGKDFGIRENQVKKVVELLDDGSTVPFISRYRKEVTGELDEVAVLNIKESLEKYRDLEKRKVAILKSLKDNDFLTKDLESKISNTTSMSVLEDLYLPFKPKRKTRGVKAKEAGLEPLANEILLGKSFSVEDFYNDIVKNEEDAIKGAKDIIAELINEDPMVRSSLRGVYEKRASLKCSVVKSKLDDDAEKFKDYFKYDEPLNKVPSHRLLAILRGVSKGYLKFGISIDKDEAHYVISKYYPGNRHRTIIEDSIADSYKRLLHPSLETEMKNRYKLSADETAVEIFQGNLRELLLAPPLGERVVLAIDPGLRTGSKVVCLNKQGNLLENVLIKPLPPHNRTEESGKVLKSLCKKYNVEAFSVGNGTGGREMEEFCKSLNLNIPIIMTNESGASIYSASKCAREEFPDLDLTVRGAISIGRRLMDPLAELVKIDPKSIGVGQYQHDVDQKLLKVSLENTVVSCVNAVGVELNTASKEILSYVAGLNSSTASNIVDYRGTVGGFKSRSELLKVKGVGKKAYEQAAGFLRVRNSKNILDHSGVHPERYSLVETMARDLNVKVDDLILNSSLRDRIDLKKYISEEVGIPTLNDILLELSKPGRDPRDEFELFEFEDSIKNIEDLGVEMIVPGIVTNVTAFGAFVDIGVHQDGLVHISQLSNSYISDPSLIVKTGQKVKVKVMDVDIKRKRISLSMKL</sequence>
<dbReference type="Pfam" id="PF22706">
    <property type="entry name" value="Tex_central_region"/>
    <property type="match status" value="1"/>
</dbReference>
<dbReference type="InterPro" id="IPR023323">
    <property type="entry name" value="Tex-like_dom_sf"/>
</dbReference>
<dbReference type="FunFam" id="1.10.10.650:FF:000001">
    <property type="entry name" value="S1 RNA-binding domain 1"/>
    <property type="match status" value="1"/>
</dbReference>
<dbReference type="AlphaFoldDB" id="A0A5C1QEQ2"/>
<dbReference type="GO" id="GO:0003735">
    <property type="term" value="F:structural constituent of ribosome"/>
    <property type="evidence" value="ECO:0007669"/>
    <property type="project" value="TreeGrafter"/>
</dbReference>
<dbReference type="InterPro" id="IPR055179">
    <property type="entry name" value="Tex-like_central_region"/>
</dbReference>